<gene>
    <name evidence="2" type="ORF">AT274_04190</name>
    <name evidence="3" type="ORF">BJR07_27670</name>
</gene>
<keyword evidence="1" id="KW-0812">Transmembrane</keyword>
<accession>A0A151UWN3</accession>
<keyword evidence="1" id="KW-0472">Membrane</keyword>
<dbReference type="RefSeq" id="WP_000357020.1">
    <property type="nucleotide sequence ID" value="NZ_CAKJVO010000022.1"/>
</dbReference>
<evidence type="ECO:0000313" key="5">
    <source>
        <dbReference type="Proteomes" id="UP000186535"/>
    </source>
</evidence>
<evidence type="ECO:0000313" key="3">
    <source>
        <dbReference type="EMBL" id="OKA32521.1"/>
    </source>
</evidence>
<name>A0A151UWN3_BACCE</name>
<dbReference type="PATRIC" id="fig|1396.422.peg.5573"/>
<evidence type="ECO:0000313" key="2">
    <source>
        <dbReference type="EMBL" id="KXX95498.1"/>
    </source>
</evidence>
<reference evidence="3 5" key="2">
    <citation type="submission" date="2016-11" db="EMBL/GenBank/DDBJ databases">
        <title>Identification of Bacillus cereus isolated from egg-white.</title>
        <authorList>
            <person name="Soni A."/>
            <person name="Oey I."/>
            <person name="Silcock P."/>
            <person name="Bremer P."/>
        </authorList>
    </citation>
    <scope>NUCLEOTIDE SEQUENCE [LARGE SCALE GENOMIC DNA]</scope>
    <source>
        <strain evidence="3 5">NZAS03</strain>
    </source>
</reference>
<reference evidence="2 4" key="1">
    <citation type="submission" date="2015-12" db="EMBL/GenBank/DDBJ databases">
        <title>Bacillus cereus Group isolate.</title>
        <authorList>
            <person name="Kovac J."/>
        </authorList>
    </citation>
    <scope>NUCLEOTIDE SEQUENCE [LARGE SCALE GENOMIC DNA]</scope>
    <source>
        <strain evidence="2 4">FSL W8-0275</strain>
    </source>
</reference>
<evidence type="ECO:0000256" key="1">
    <source>
        <dbReference type="SAM" id="Phobius"/>
    </source>
</evidence>
<dbReference type="EMBL" id="MPON01000020">
    <property type="protein sequence ID" value="OKA32521.1"/>
    <property type="molecule type" value="Genomic_DNA"/>
</dbReference>
<proteinExistence type="predicted"/>
<dbReference type="EMBL" id="LOMT01000101">
    <property type="protein sequence ID" value="KXX95498.1"/>
    <property type="molecule type" value="Genomic_DNA"/>
</dbReference>
<protein>
    <submittedName>
        <fullName evidence="2">Uncharacterized protein</fullName>
    </submittedName>
</protein>
<evidence type="ECO:0000313" key="4">
    <source>
        <dbReference type="Proteomes" id="UP000075591"/>
    </source>
</evidence>
<dbReference type="AlphaFoldDB" id="A0A151UWN3"/>
<dbReference type="Proteomes" id="UP000075591">
    <property type="component" value="Unassembled WGS sequence"/>
</dbReference>
<organism evidence="2 4">
    <name type="scientific">Bacillus cereus</name>
    <dbReference type="NCBI Taxonomy" id="1396"/>
    <lineage>
        <taxon>Bacteria</taxon>
        <taxon>Bacillati</taxon>
        <taxon>Bacillota</taxon>
        <taxon>Bacilli</taxon>
        <taxon>Bacillales</taxon>
        <taxon>Bacillaceae</taxon>
        <taxon>Bacillus</taxon>
        <taxon>Bacillus cereus group</taxon>
    </lineage>
</organism>
<comment type="caution">
    <text evidence="2">The sequence shown here is derived from an EMBL/GenBank/DDBJ whole genome shotgun (WGS) entry which is preliminary data.</text>
</comment>
<dbReference type="Proteomes" id="UP000186535">
    <property type="component" value="Unassembled WGS sequence"/>
</dbReference>
<sequence>MDKEVRRYKIILGIIFGLILVWAVTTNSNVDKIEEGYTHQLDFENKLKEYSNSMILIEDSQIEHRDKENDNIYKANWKGFELYAKVGKSDWVSNSVSVATNKKVFEDKTSYKQYRKLMECVIRIADPKLTIEEIDKLIAKGVDENESPNTYDFGYDRYVGKDKTINISFIITDRK</sequence>
<keyword evidence="1" id="KW-1133">Transmembrane helix</keyword>
<feature type="transmembrane region" description="Helical" evidence="1">
    <location>
        <begin position="7"/>
        <end position="25"/>
    </location>
</feature>